<dbReference type="EMBL" id="JAHCVK010000012">
    <property type="protein sequence ID" value="MBT0654601.1"/>
    <property type="molecule type" value="Genomic_DNA"/>
</dbReference>
<organism evidence="1 2">
    <name type="scientific">Geomobilimonas luticola</name>
    <dbReference type="NCBI Taxonomy" id="1114878"/>
    <lineage>
        <taxon>Bacteria</taxon>
        <taxon>Pseudomonadati</taxon>
        <taxon>Thermodesulfobacteriota</taxon>
        <taxon>Desulfuromonadia</taxon>
        <taxon>Geobacterales</taxon>
        <taxon>Geobacteraceae</taxon>
        <taxon>Geomobilimonas</taxon>
    </lineage>
</organism>
<comment type="caution">
    <text evidence="1">The sequence shown here is derived from an EMBL/GenBank/DDBJ whole genome shotgun (WGS) entry which is preliminary data.</text>
</comment>
<dbReference type="Proteomes" id="UP000756860">
    <property type="component" value="Unassembled WGS sequence"/>
</dbReference>
<dbReference type="RefSeq" id="WP_214176609.1">
    <property type="nucleotide sequence ID" value="NZ_JAHCVK010000012.1"/>
</dbReference>
<gene>
    <name evidence="1" type="ORF">KI810_16235</name>
</gene>
<keyword evidence="2" id="KW-1185">Reference proteome</keyword>
<protein>
    <recommendedName>
        <fullName evidence="3">Lipoprotein</fullName>
    </recommendedName>
</protein>
<accession>A0ABS5SIJ9</accession>
<reference evidence="1 2" key="1">
    <citation type="submission" date="2021-05" db="EMBL/GenBank/DDBJ databases">
        <title>The draft genome of Geobacter luticola JCM 17780.</title>
        <authorList>
            <person name="Xu Z."/>
            <person name="Masuda Y."/>
            <person name="Itoh H."/>
            <person name="Senoo K."/>
        </authorList>
    </citation>
    <scope>NUCLEOTIDE SEQUENCE [LARGE SCALE GENOMIC DNA]</scope>
    <source>
        <strain evidence="1 2">JCM 17780</strain>
    </source>
</reference>
<evidence type="ECO:0008006" key="3">
    <source>
        <dbReference type="Google" id="ProtNLM"/>
    </source>
</evidence>
<sequence length="95" mass="10714">MKRWQFTAGATLVLVTSCAAPRLRQVMVDTPNSCYRLERVEGDRVYLTSGGQRICLQVIGHVPVELDPSVRRVQLFTDGRFWMEQDIPGVPPVAK</sequence>
<evidence type="ECO:0000313" key="2">
    <source>
        <dbReference type="Proteomes" id="UP000756860"/>
    </source>
</evidence>
<name>A0ABS5SIJ9_9BACT</name>
<evidence type="ECO:0000313" key="1">
    <source>
        <dbReference type="EMBL" id="MBT0654601.1"/>
    </source>
</evidence>
<dbReference type="PROSITE" id="PS51257">
    <property type="entry name" value="PROKAR_LIPOPROTEIN"/>
    <property type="match status" value="1"/>
</dbReference>
<proteinExistence type="predicted"/>